<dbReference type="KEGG" id="sphj:BSL82_00640"/>
<evidence type="ECO:0000259" key="2">
    <source>
        <dbReference type="Pfam" id="PF18932"/>
    </source>
</evidence>
<accession>A0A1L3ZQT8</accession>
<dbReference type="EMBL" id="CP018221">
    <property type="protein sequence ID" value="API57992.1"/>
    <property type="molecule type" value="Genomic_DNA"/>
</dbReference>
<sequence>MSKAAGTPARDTRDEKHSDNLPAPYEVGYGKPPAEHRFRKGQSGNAGGRPKGAKNRVPRGQGLDFGTQPANQMLLEEAYRTVSIREGDKVIELPVIKAVFRSMGVSAMKGNRLAQTTMAELVRGIEEEDRQLRSSYFDTACEYKTGWEQAIEQARRHGLPEPTPVPHPDDVILDIRRAEVRYEGPITLEEKKRWDRMLEFRDEQQEEVSYFANGYRDAKKAKADPDLLEALEGHWKRSVALYDRINDPLPDRYRKRLENRFYHGIIDAEDEK</sequence>
<dbReference type="RefSeq" id="WP_072595568.1">
    <property type="nucleotide sequence ID" value="NZ_CP018221.1"/>
</dbReference>
<protein>
    <recommendedName>
        <fullName evidence="2">DUF5681 domain-containing protein</fullName>
    </recommendedName>
</protein>
<feature type="compositionally biased region" description="Basic and acidic residues" evidence="1">
    <location>
        <begin position="10"/>
        <end position="19"/>
    </location>
</feature>
<keyword evidence="4" id="KW-1185">Reference proteome</keyword>
<name>A0A1L3ZQT8_9SPHN</name>
<gene>
    <name evidence="3" type="ORF">BSL82_00640</name>
</gene>
<evidence type="ECO:0000256" key="1">
    <source>
        <dbReference type="SAM" id="MobiDB-lite"/>
    </source>
</evidence>
<dbReference type="InterPro" id="IPR043736">
    <property type="entry name" value="DUF5681"/>
</dbReference>
<reference evidence="4" key="1">
    <citation type="submission" date="2016-11" db="EMBL/GenBank/DDBJ databases">
        <title>Complete Genome Sequence of alachlor-degrading Sphingomonas sp. strain JJ-A5.</title>
        <authorList>
            <person name="Lee H."/>
            <person name="Ka J.-O."/>
        </authorList>
    </citation>
    <scope>NUCLEOTIDE SEQUENCE [LARGE SCALE GENOMIC DNA]</scope>
    <source>
        <strain evidence="4">JJ-A5</strain>
    </source>
</reference>
<dbReference type="AlphaFoldDB" id="A0A1L3ZQT8"/>
<dbReference type="OrthoDB" id="2086138at2"/>
<proteinExistence type="predicted"/>
<feature type="domain" description="DUF5681" evidence="2">
    <location>
        <begin position="35"/>
        <end position="125"/>
    </location>
</feature>
<dbReference type="STRING" id="1921510.BSL82_00640"/>
<dbReference type="Pfam" id="PF18932">
    <property type="entry name" value="DUF5681"/>
    <property type="match status" value="1"/>
</dbReference>
<organism evidence="3 4">
    <name type="scientific">Tardibacter chloracetimidivorans</name>
    <dbReference type="NCBI Taxonomy" id="1921510"/>
    <lineage>
        <taxon>Bacteria</taxon>
        <taxon>Pseudomonadati</taxon>
        <taxon>Pseudomonadota</taxon>
        <taxon>Alphaproteobacteria</taxon>
        <taxon>Sphingomonadales</taxon>
        <taxon>Sphingomonadaceae</taxon>
        <taxon>Tardibacter</taxon>
    </lineage>
</organism>
<evidence type="ECO:0000313" key="3">
    <source>
        <dbReference type="EMBL" id="API57992.1"/>
    </source>
</evidence>
<evidence type="ECO:0000313" key="4">
    <source>
        <dbReference type="Proteomes" id="UP000182063"/>
    </source>
</evidence>
<feature type="region of interest" description="Disordered" evidence="1">
    <location>
        <begin position="1"/>
        <end position="69"/>
    </location>
</feature>
<dbReference type="Proteomes" id="UP000182063">
    <property type="component" value="Chromosome"/>
</dbReference>